<name>A0A7X9LBS2_STRRT</name>
<dbReference type="Pfam" id="PF00300">
    <property type="entry name" value="His_Phos_1"/>
    <property type="match status" value="1"/>
</dbReference>
<dbReference type="InterPro" id="IPR013078">
    <property type="entry name" value="His_Pase_superF_clade-1"/>
</dbReference>
<dbReference type="Gene3D" id="3.40.50.1240">
    <property type="entry name" value="Phosphoglycerate mutase-like"/>
    <property type="match status" value="1"/>
</dbReference>
<keyword evidence="1" id="KW-0378">Hydrolase</keyword>
<dbReference type="GO" id="GO:0043456">
    <property type="term" value="P:regulation of pentose-phosphate shunt"/>
    <property type="evidence" value="ECO:0007669"/>
    <property type="project" value="TreeGrafter"/>
</dbReference>
<dbReference type="PANTHER" id="PTHR46517">
    <property type="entry name" value="FRUCTOSE-2,6-BISPHOSPHATASE TIGAR"/>
    <property type="match status" value="1"/>
</dbReference>
<protein>
    <submittedName>
        <fullName evidence="4">Histidine phosphatase family protein</fullName>
    </submittedName>
</protein>
<proteinExistence type="predicted"/>
<reference evidence="4 5" key="1">
    <citation type="submission" date="2020-04" db="EMBL/GenBank/DDBJ databases">
        <title>MicrobeNet Type strains.</title>
        <authorList>
            <person name="Nicholson A.C."/>
        </authorList>
    </citation>
    <scope>NUCLEOTIDE SEQUENCE [LARGE SCALE GENOMIC DNA]</scope>
    <source>
        <strain evidence="4 5">DSM 22768</strain>
    </source>
</reference>
<dbReference type="SUPFAM" id="SSF53254">
    <property type="entry name" value="Phosphoglycerate mutase-like"/>
    <property type="match status" value="1"/>
</dbReference>
<organism evidence="4 5">
    <name type="scientific">Streptococcus ratti</name>
    <dbReference type="NCBI Taxonomy" id="1341"/>
    <lineage>
        <taxon>Bacteria</taxon>
        <taxon>Bacillati</taxon>
        <taxon>Bacillota</taxon>
        <taxon>Bacilli</taxon>
        <taxon>Lactobacillales</taxon>
        <taxon>Streptococcaceae</taxon>
        <taxon>Streptococcus</taxon>
    </lineage>
</organism>
<gene>
    <name evidence="4" type="ORF">HHO37_00040</name>
</gene>
<feature type="active site" description="Tele-phosphohistidine intermediate" evidence="2">
    <location>
        <position position="9"/>
    </location>
</feature>
<dbReference type="GO" id="GO:0004331">
    <property type="term" value="F:fructose-2,6-bisphosphate 2-phosphatase activity"/>
    <property type="evidence" value="ECO:0007669"/>
    <property type="project" value="TreeGrafter"/>
</dbReference>
<dbReference type="CDD" id="cd07067">
    <property type="entry name" value="HP_PGM_like"/>
    <property type="match status" value="1"/>
</dbReference>
<dbReference type="AlphaFoldDB" id="A0A7X9LBS2"/>
<dbReference type="PANTHER" id="PTHR46517:SF1">
    <property type="entry name" value="FRUCTOSE-2,6-BISPHOSPHATASE TIGAR"/>
    <property type="match status" value="1"/>
</dbReference>
<sequence length="202" mass="23221">MRTFYLMRHGQTRFNVQQRIQGASDSPLTELGIEQAKAAKHYFDQKGVVFDSIYTSTQERACDTAELASGRTDYVRLKGLKEQDFGAFEGQQEYLNPPLQGDIGYGDYFVTYGGESYLDVRCRMEKTIRQLLEAEKEPSTLLIVSHGAAIAQFYRQVIADYPRIRMTNCAILKFTYEKNRFDLLSVTDPVQDKKVYIKEEAH</sequence>
<evidence type="ECO:0000313" key="5">
    <source>
        <dbReference type="Proteomes" id="UP000532121"/>
    </source>
</evidence>
<dbReference type="SMART" id="SM00855">
    <property type="entry name" value="PGAM"/>
    <property type="match status" value="1"/>
</dbReference>
<feature type="active site" description="Proton donor/acceptor" evidence="2">
    <location>
        <position position="82"/>
    </location>
</feature>
<dbReference type="InterPro" id="IPR051695">
    <property type="entry name" value="Phosphoglycerate_Mutase"/>
</dbReference>
<dbReference type="EMBL" id="JABASA010000001">
    <property type="protein sequence ID" value="NMD48091.1"/>
    <property type="molecule type" value="Genomic_DNA"/>
</dbReference>
<feature type="binding site" evidence="3">
    <location>
        <begin position="8"/>
        <end position="15"/>
    </location>
    <ligand>
        <name>substrate</name>
    </ligand>
</feature>
<evidence type="ECO:0000256" key="2">
    <source>
        <dbReference type="PIRSR" id="PIRSR613078-1"/>
    </source>
</evidence>
<accession>A0A7X9LBS2</accession>
<comment type="caution">
    <text evidence="4">The sequence shown here is derived from an EMBL/GenBank/DDBJ whole genome shotgun (WGS) entry which is preliminary data.</text>
</comment>
<dbReference type="GO" id="GO:0005829">
    <property type="term" value="C:cytosol"/>
    <property type="evidence" value="ECO:0007669"/>
    <property type="project" value="TreeGrafter"/>
</dbReference>
<dbReference type="Proteomes" id="UP000532121">
    <property type="component" value="Unassembled WGS sequence"/>
</dbReference>
<feature type="binding site" evidence="3">
    <location>
        <position position="60"/>
    </location>
    <ligand>
        <name>substrate</name>
    </ligand>
</feature>
<dbReference type="InterPro" id="IPR029033">
    <property type="entry name" value="His_PPase_superfam"/>
</dbReference>
<dbReference type="InterPro" id="IPR001345">
    <property type="entry name" value="PG/BPGM_mutase_AS"/>
</dbReference>
<evidence type="ECO:0000256" key="1">
    <source>
        <dbReference type="ARBA" id="ARBA00022801"/>
    </source>
</evidence>
<evidence type="ECO:0000313" key="4">
    <source>
        <dbReference type="EMBL" id="NMD48091.1"/>
    </source>
</evidence>
<dbReference type="GO" id="GO:0045820">
    <property type="term" value="P:negative regulation of glycolytic process"/>
    <property type="evidence" value="ECO:0007669"/>
    <property type="project" value="TreeGrafter"/>
</dbReference>
<dbReference type="PROSITE" id="PS00175">
    <property type="entry name" value="PG_MUTASE"/>
    <property type="match status" value="1"/>
</dbReference>
<evidence type="ECO:0000256" key="3">
    <source>
        <dbReference type="PIRSR" id="PIRSR613078-2"/>
    </source>
</evidence>